<feature type="transmembrane region" description="Helical" evidence="1">
    <location>
        <begin position="362"/>
        <end position="383"/>
    </location>
</feature>
<gene>
    <name evidence="2" type="ORF">SAMN04487996_11621</name>
</gene>
<dbReference type="AlphaFoldDB" id="A0A1G7S6Z6"/>
<feature type="transmembrane region" description="Helical" evidence="1">
    <location>
        <begin position="87"/>
        <end position="108"/>
    </location>
</feature>
<keyword evidence="3" id="KW-1185">Reference proteome</keyword>
<feature type="transmembrane region" description="Helical" evidence="1">
    <location>
        <begin position="219"/>
        <end position="237"/>
    </location>
</feature>
<name>A0A1G7S6Z6_9BACT</name>
<feature type="transmembrane region" description="Helical" evidence="1">
    <location>
        <begin position="120"/>
        <end position="139"/>
    </location>
</feature>
<keyword evidence="1" id="KW-1133">Transmembrane helix</keyword>
<sequence length="507" mass="57869">MSFNTTSRLANALLLMLPVIGCVVWFFLKVFQFQTSPEQYSDGMVILQLSKGWLEGRPFLFDTIYGNHAQQHNYYFIPLIGIFTKPLGVNGLFLAYVCLVGLFFYVYHRSFARFGITERWAVWLTALVYVFGPMAYFMYLDYFGWHPEQYFVPLLAFLALSAAQRKWSAFIIWLILTFLLKESSIVLICCLFVFFSVVDSIMQDPAKHWVSYLLSKRNATIIGISVALFLAGLWWLSHLNGAKPSRLNQAFANTQLDATLFYYIAFSLVVGALTFGLALIPFIPWLRLFPRKGLIIWTLAGGYTILLVMFATEALYYFPTIYPGISYPPRISGLWAFMFSAFIYLSYRGAQAGFMPGREASGWILTGCVLQFILATFLVAHHFTFETKPSTLSKNVSYMIQSRFGFDPYPDGLARQLHGFAKAMPAGSEVVVPFHYLRYFERVYPSFWPSDGQLPAYILGKPMMLVYEKNLIGSGVYPKIPGNGYTAIPNEHLFILADSSWYNQTFK</sequence>
<keyword evidence="1" id="KW-0812">Transmembrane</keyword>
<dbReference type="Proteomes" id="UP000198748">
    <property type="component" value="Unassembled WGS sequence"/>
</dbReference>
<feature type="transmembrane region" description="Helical" evidence="1">
    <location>
        <begin position="12"/>
        <end position="31"/>
    </location>
</feature>
<evidence type="ECO:0000256" key="1">
    <source>
        <dbReference type="SAM" id="Phobius"/>
    </source>
</evidence>
<dbReference type="STRING" id="659014.SAMN04487996_11621"/>
<feature type="transmembrane region" description="Helical" evidence="1">
    <location>
        <begin position="170"/>
        <end position="198"/>
    </location>
</feature>
<organism evidence="2 3">
    <name type="scientific">Dyadobacter soli</name>
    <dbReference type="NCBI Taxonomy" id="659014"/>
    <lineage>
        <taxon>Bacteria</taxon>
        <taxon>Pseudomonadati</taxon>
        <taxon>Bacteroidota</taxon>
        <taxon>Cytophagia</taxon>
        <taxon>Cytophagales</taxon>
        <taxon>Spirosomataceae</taxon>
        <taxon>Dyadobacter</taxon>
    </lineage>
</organism>
<dbReference type="EMBL" id="FNAN01000016">
    <property type="protein sequence ID" value="SDG18722.1"/>
    <property type="molecule type" value="Genomic_DNA"/>
</dbReference>
<feature type="transmembrane region" description="Helical" evidence="1">
    <location>
        <begin position="330"/>
        <end position="350"/>
    </location>
</feature>
<reference evidence="3" key="1">
    <citation type="submission" date="2016-10" db="EMBL/GenBank/DDBJ databases">
        <authorList>
            <person name="Varghese N."/>
            <person name="Submissions S."/>
        </authorList>
    </citation>
    <scope>NUCLEOTIDE SEQUENCE [LARGE SCALE GENOMIC DNA]</scope>
    <source>
        <strain evidence="3">DSM 25329</strain>
    </source>
</reference>
<feature type="transmembrane region" description="Helical" evidence="1">
    <location>
        <begin position="260"/>
        <end position="282"/>
    </location>
</feature>
<accession>A0A1G7S6Z6</accession>
<evidence type="ECO:0008006" key="4">
    <source>
        <dbReference type="Google" id="ProtNLM"/>
    </source>
</evidence>
<proteinExistence type="predicted"/>
<evidence type="ECO:0000313" key="2">
    <source>
        <dbReference type="EMBL" id="SDG18722.1"/>
    </source>
</evidence>
<keyword evidence="1" id="KW-0472">Membrane</keyword>
<protein>
    <recommendedName>
        <fullName evidence="4">4-amino-4-deoxy-L-arabinose transferase</fullName>
    </recommendedName>
</protein>
<feature type="transmembrane region" description="Helical" evidence="1">
    <location>
        <begin position="294"/>
        <end position="318"/>
    </location>
</feature>
<evidence type="ECO:0000313" key="3">
    <source>
        <dbReference type="Proteomes" id="UP000198748"/>
    </source>
</evidence>